<dbReference type="EMBL" id="QVFU01000044">
    <property type="protein sequence ID" value="RFS43818.1"/>
    <property type="molecule type" value="Genomic_DNA"/>
</dbReference>
<dbReference type="PANTHER" id="PTHR43760">
    <property type="entry name" value="ENDORIBONUCLEASE-RELATED"/>
    <property type="match status" value="1"/>
</dbReference>
<dbReference type="OrthoDB" id="9806229at2"/>
<dbReference type="InterPro" id="IPR035959">
    <property type="entry name" value="RutC-like_sf"/>
</dbReference>
<dbReference type="PANTHER" id="PTHR43760:SF1">
    <property type="entry name" value="ENDORIBONUCLEASE L-PSP_CHORISMATE MUTASE-LIKE DOMAIN-CONTAINING PROTEIN"/>
    <property type="match status" value="1"/>
</dbReference>
<name>A0A372FSY5_9ACTN</name>
<dbReference type="CDD" id="cd02199">
    <property type="entry name" value="YjgF_YER057c_UK114_like_1"/>
    <property type="match status" value="1"/>
</dbReference>
<proteinExistence type="predicted"/>
<evidence type="ECO:0000313" key="2">
    <source>
        <dbReference type="EMBL" id="RFS43818.1"/>
    </source>
</evidence>
<dbReference type="SUPFAM" id="SSF55298">
    <property type="entry name" value="YjgF-like"/>
    <property type="match status" value="1"/>
</dbReference>
<organism evidence="2 3">
    <name type="scientific">Micromonospora craniellae</name>
    <dbReference type="NCBI Taxonomy" id="2294034"/>
    <lineage>
        <taxon>Bacteria</taxon>
        <taxon>Bacillati</taxon>
        <taxon>Actinomycetota</taxon>
        <taxon>Actinomycetes</taxon>
        <taxon>Micromonosporales</taxon>
        <taxon>Micromonosporaceae</taxon>
        <taxon>Micromonospora</taxon>
    </lineage>
</organism>
<dbReference type="Gene3D" id="3.30.1330.40">
    <property type="entry name" value="RutC-like"/>
    <property type="match status" value="1"/>
</dbReference>
<protein>
    <submittedName>
        <fullName evidence="2">RidA family protein</fullName>
    </submittedName>
</protein>
<feature type="domain" description="Endoribonuclease L-PSP/chorismate mutase-like" evidence="1">
    <location>
        <begin position="10"/>
        <end position="146"/>
    </location>
</feature>
<sequence>MSGTDDRSPERRLADLGITLPPARTASGAYDTVVVSGDLAVLSGHGPVRPGHPLPTGKLGAELGVPEGQAAVRLATLNLLASLRAAAGSLDDVEQLLTLTVAINATPGFTEHVPVADTASELLRDVFGGRGRHARSALGHSSLPFDIPVSLALTARIRARSTQD</sequence>
<dbReference type="Proteomes" id="UP000262621">
    <property type="component" value="Unassembled WGS sequence"/>
</dbReference>
<dbReference type="AlphaFoldDB" id="A0A372FSY5"/>
<dbReference type="RefSeq" id="WP_117230596.1">
    <property type="nucleotide sequence ID" value="NZ_CP061725.1"/>
</dbReference>
<evidence type="ECO:0000313" key="3">
    <source>
        <dbReference type="Proteomes" id="UP000262621"/>
    </source>
</evidence>
<dbReference type="Pfam" id="PF14588">
    <property type="entry name" value="YjgF_endoribonc"/>
    <property type="match status" value="1"/>
</dbReference>
<reference evidence="2 3" key="1">
    <citation type="submission" date="2018-08" db="EMBL/GenBank/DDBJ databases">
        <title>Verrucosispora craniellae sp. nov., isolated from a marine sponge in the South China Sea.</title>
        <authorList>
            <person name="Li L."/>
            <person name="Lin H.W."/>
        </authorList>
    </citation>
    <scope>NUCLEOTIDE SEQUENCE [LARGE SCALE GENOMIC DNA]</scope>
    <source>
        <strain evidence="2 3">LHW63014</strain>
    </source>
</reference>
<evidence type="ECO:0000259" key="1">
    <source>
        <dbReference type="Pfam" id="PF14588"/>
    </source>
</evidence>
<dbReference type="InterPro" id="IPR013813">
    <property type="entry name" value="Endoribo_LPSP/chorism_mut-like"/>
</dbReference>
<gene>
    <name evidence="2" type="ORF">D0Q02_25780</name>
</gene>
<accession>A0A372FSY5</accession>
<keyword evidence="3" id="KW-1185">Reference proteome</keyword>
<comment type="caution">
    <text evidence="2">The sequence shown here is derived from an EMBL/GenBank/DDBJ whole genome shotgun (WGS) entry which is preliminary data.</text>
</comment>